<keyword evidence="4" id="KW-1185">Reference proteome</keyword>
<dbReference type="Proteomes" id="UP001234581">
    <property type="component" value="Unassembled WGS sequence"/>
</dbReference>
<dbReference type="PANTHER" id="PTHR24559">
    <property type="entry name" value="TRANSPOSON TY3-I GAG-POL POLYPROTEIN"/>
    <property type="match status" value="1"/>
</dbReference>
<evidence type="ECO:0000256" key="1">
    <source>
        <dbReference type="SAM" id="MobiDB-lite"/>
    </source>
</evidence>
<evidence type="ECO:0000313" key="3">
    <source>
        <dbReference type="EMBL" id="KAJ8651910.1"/>
    </source>
</evidence>
<dbReference type="Pfam" id="PF00078">
    <property type="entry name" value="RVT_1"/>
    <property type="match status" value="1"/>
</dbReference>
<dbReference type="Gene3D" id="3.30.70.270">
    <property type="match status" value="1"/>
</dbReference>
<dbReference type="RefSeq" id="XP_058336824.1">
    <property type="nucleotide sequence ID" value="XM_058492415.1"/>
</dbReference>
<dbReference type="EMBL" id="JARTCD010000131">
    <property type="protein sequence ID" value="KAJ8651910.1"/>
    <property type="molecule type" value="Genomic_DNA"/>
</dbReference>
<name>A0AAD7URJ5_9FUNG</name>
<dbReference type="GeneID" id="83219859"/>
<dbReference type="CDD" id="cd01647">
    <property type="entry name" value="RT_LTR"/>
    <property type="match status" value="1"/>
</dbReference>
<proteinExistence type="predicted"/>
<dbReference type="InterPro" id="IPR043502">
    <property type="entry name" value="DNA/RNA_pol_sf"/>
</dbReference>
<dbReference type="SUPFAM" id="SSF56672">
    <property type="entry name" value="DNA/RNA polymerases"/>
    <property type="match status" value="1"/>
</dbReference>
<organism evidence="3 4">
    <name type="scientific">Lichtheimia ornata</name>
    <dbReference type="NCBI Taxonomy" id="688661"/>
    <lineage>
        <taxon>Eukaryota</taxon>
        <taxon>Fungi</taxon>
        <taxon>Fungi incertae sedis</taxon>
        <taxon>Mucoromycota</taxon>
        <taxon>Mucoromycotina</taxon>
        <taxon>Mucoromycetes</taxon>
        <taxon>Mucorales</taxon>
        <taxon>Lichtheimiaceae</taxon>
        <taxon>Lichtheimia</taxon>
    </lineage>
</organism>
<dbReference type="Gene3D" id="3.10.10.10">
    <property type="entry name" value="HIV Type 1 Reverse Transcriptase, subunit A, domain 1"/>
    <property type="match status" value="1"/>
</dbReference>
<feature type="region of interest" description="Disordered" evidence="1">
    <location>
        <begin position="1"/>
        <end position="60"/>
    </location>
</feature>
<evidence type="ECO:0000313" key="4">
    <source>
        <dbReference type="Proteomes" id="UP001234581"/>
    </source>
</evidence>
<accession>A0AAD7URJ5</accession>
<dbReference type="InterPro" id="IPR000477">
    <property type="entry name" value="RT_dom"/>
</dbReference>
<dbReference type="PANTHER" id="PTHR24559:SF444">
    <property type="entry name" value="REVERSE TRANSCRIPTASE DOMAIN-CONTAINING PROTEIN"/>
    <property type="match status" value="1"/>
</dbReference>
<protein>
    <recommendedName>
        <fullName evidence="2">Reverse transcriptase domain-containing protein</fullName>
    </recommendedName>
</protein>
<dbReference type="InterPro" id="IPR053134">
    <property type="entry name" value="RNA-dir_DNA_polymerase"/>
</dbReference>
<dbReference type="AlphaFoldDB" id="A0AAD7URJ5"/>
<feature type="compositionally biased region" description="Basic and acidic residues" evidence="1">
    <location>
        <begin position="24"/>
        <end position="52"/>
    </location>
</feature>
<comment type="caution">
    <text evidence="3">The sequence shown here is derived from an EMBL/GenBank/DDBJ whole genome shotgun (WGS) entry which is preliminary data.</text>
</comment>
<dbReference type="PROSITE" id="PS50878">
    <property type="entry name" value="RT_POL"/>
    <property type="match status" value="1"/>
</dbReference>
<reference evidence="3 4" key="1">
    <citation type="submission" date="2023-03" db="EMBL/GenBank/DDBJ databases">
        <title>Genome sequence of Lichtheimia ornata CBS 291.66.</title>
        <authorList>
            <person name="Mohabir J.T."/>
            <person name="Shea T.P."/>
            <person name="Kurbessoian T."/>
            <person name="Berby B."/>
            <person name="Fontaine J."/>
            <person name="Livny J."/>
            <person name="Gnirke A."/>
            <person name="Stajich J.E."/>
            <person name="Cuomo C.A."/>
        </authorList>
    </citation>
    <scope>NUCLEOTIDE SEQUENCE [LARGE SCALE GENOMIC DNA]</scope>
    <source>
        <strain evidence="3">CBS 291.66</strain>
    </source>
</reference>
<sequence length="741" mass="84934">MPEEDRNSRSPQPEDDSRGSPVQELERLSIHGRKSDNNKDANEAEANTHDARATSPLSPERLAINTVEDLKRACCIKEQEFNIAVQEKGEEDQETALEKLTAAQERVDKYRGICKKRYPTRLELYTWDEIEQRNRQYNMACRSMEGSSKEDHYVPKDLPVLQVVGSDKWHPNKAVHLSAEMFLRAFTKELKSCGLDLVQKYDTPEQQLRGKEACVHMKQKKGEKIATYVRRFYQRCIEAEFDQFDQVMIVILLCSLDTKTQAQNLCNVKFGPNYLKTQKLEAIVEYLAGLQLNDSDAEKRPRDDEDVEMQPAKRTSRSIHQVKDKTNFKHIKPCDFCGRPRANSNHRCNEFREAKGLAPLPDLPPAKKVNRTATIVDHDDIDDSLPYDGANFSAVDSSFCQKHKIKYSHVKGFIQLAAADKQVRRIGLTRPLDIWYNGRHIKRQLEVMNLANGKVASIGKNLFADLGIGYTGLAFTWKDAMEEEIEKEVNDEPIPNEAPAGTKEEQEIFRELIEPSLKRNSQIPKDALCPFPEAVISIPTPENVVCYRRQYTIAYEQRPIVQEAINKWLTEGTITEVPADADNRWNSPLTLAPKKDSQGKMIGHRPCLDPRLINEHLTDDKHRIPLITEIFDQLAGSKVYTTLDLASAFHRFPIKPEDRHKTAFTAPDGMRYMFKGCPFGLKPISSKFQRVMDKLFRDLPYVTTFVDDIIVFSKSKRDHVQHVTIVIDRLTEANLILQLKK</sequence>
<feature type="domain" description="Reverse transcriptase" evidence="2">
    <location>
        <begin position="573"/>
        <end position="741"/>
    </location>
</feature>
<dbReference type="InterPro" id="IPR043128">
    <property type="entry name" value="Rev_trsase/Diguanyl_cyclase"/>
</dbReference>
<evidence type="ECO:0000259" key="2">
    <source>
        <dbReference type="PROSITE" id="PS50878"/>
    </source>
</evidence>
<feature type="region of interest" description="Disordered" evidence="1">
    <location>
        <begin position="295"/>
        <end position="319"/>
    </location>
</feature>
<gene>
    <name evidence="3" type="ORF">O0I10_012518</name>
</gene>